<feature type="transmembrane region" description="Helical" evidence="1">
    <location>
        <begin position="12"/>
        <end position="31"/>
    </location>
</feature>
<dbReference type="EMBL" id="CP011025">
    <property type="protein sequence ID" value="ATC85664.1"/>
    <property type="molecule type" value="Genomic_DNA"/>
</dbReference>
<proteinExistence type="predicted"/>
<keyword evidence="1" id="KW-0472">Membrane</keyword>
<sequence>MLSLILCLFLDSLLAMLFCLIINILAGFLVWQKVLAIHPNHGVIILEPKLFRFEGEGLKIQGEISKKSRFYGNNIWLHIKGFSNNHWLIISANGVNEQSYARLKRATLSAINCVLESK</sequence>
<evidence type="ECO:0000256" key="1">
    <source>
        <dbReference type="SAM" id="Phobius"/>
    </source>
</evidence>
<accession>A0A290S084</accession>
<reference evidence="2 3" key="1">
    <citation type="journal article" date="2012" name="J. Bacteriol.">
        <title>Genome sequences of type strains of seven species of the marine bacterium Pseudoalteromonas.</title>
        <authorList>
            <person name="Xie B.B."/>
            <person name="Shu Y.L."/>
            <person name="Qin Q.L."/>
            <person name="Rong J.C."/>
            <person name="Zhang X.Y."/>
            <person name="Chen X.L."/>
            <person name="Shi M."/>
            <person name="He H.L."/>
            <person name="Zhou B.C."/>
            <person name="Zhang Y.Z."/>
        </authorList>
    </citation>
    <scope>NUCLEOTIDE SEQUENCE [LARGE SCALE GENOMIC DNA]</scope>
    <source>
        <strain evidence="2 3">A 37-1-2</strain>
    </source>
</reference>
<gene>
    <name evidence="2" type="ORF">PARC_a0990</name>
</gene>
<protein>
    <submittedName>
        <fullName evidence="2">Uncharacterized protein</fullName>
    </submittedName>
</protein>
<evidence type="ECO:0000313" key="2">
    <source>
        <dbReference type="EMBL" id="ATC85664.1"/>
    </source>
</evidence>
<keyword evidence="1" id="KW-0812">Transmembrane</keyword>
<evidence type="ECO:0000313" key="3">
    <source>
        <dbReference type="Proteomes" id="UP000016505"/>
    </source>
</evidence>
<name>A0A290S084_9GAMM</name>
<dbReference type="Proteomes" id="UP000016505">
    <property type="component" value="Chromosome I"/>
</dbReference>
<keyword evidence="1" id="KW-1133">Transmembrane helix</keyword>
<organism evidence="2 3">
    <name type="scientific">Pseudoalteromonas arctica A 37-1-2</name>
    <dbReference type="NCBI Taxonomy" id="1117313"/>
    <lineage>
        <taxon>Bacteria</taxon>
        <taxon>Pseudomonadati</taxon>
        <taxon>Pseudomonadota</taxon>
        <taxon>Gammaproteobacteria</taxon>
        <taxon>Alteromonadales</taxon>
        <taxon>Pseudoalteromonadaceae</taxon>
        <taxon>Pseudoalteromonas</taxon>
    </lineage>
</organism>
<dbReference type="RefSeq" id="WP_007581712.1">
    <property type="nucleotide sequence ID" value="NZ_CP011025.1"/>
</dbReference>
<dbReference type="AlphaFoldDB" id="A0A290S084"/>
<dbReference type="KEGG" id="part:PARC_a0990"/>